<proteinExistence type="predicted"/>
<protein>
    <submittedName>
        <fullName evidence="3">M23 family metallopeptidase</fullName>
    </submittedName>
</protein>
<dbReference type="EMBL" id="VBWP01000009">
    <property type="protein sequence ID" value="TLG72045.1"/>
    <property type="molecule type" value="Genomic_DNA"/>
</dbReference>
<dbReference type="RefSeq" id="WP_138191731.1">
    <property type="nucleotide sequence ID" value="NZ_VBWP01000009.1"/>
</dbReference>
<feature type="domain" description="M23ase beta-sheet core" evidence="2">
    <location>
        <begin position="292"/>
        <end position="391"/>
    </location>
</feature>
<dbReference type="OrthoDB" id="9809488at2"/>
<dbReference type="Proteomes" id="UP000306912">
    <property type="component" value="Unassembled WGS sequence"/>
</dbReference>
<dbReference type="InterPro" id="IPR050570">
    <property type="entry name" value="Cell_wall_metabolism_enzyme"/>
</dbReference>
<evidence type="ECO:0000313" key="4">
    <source>
        <dbReference type="Proteomes" id="UP000306912"/>
    </source>
</evidence>
<dbReference type="PANTHER" id="PTHR21666">
    <property type="entry name" value="PEPTIDASE-RELATED"/>
    <property type="match status" value="1"/>
</dbReference>
<dbReference type="GO" id="GO:0004222">
    <property type="term" value="F:metalloendopeptidase activity"/>
    <property type="evidence" value="ECO:0007669"/>
    <property type="project" value="TreeGrafter"/>
</dbReference>
<dbReference type="Gene3D" id="2.70.70.10">
    <property type="entry name" value="Glucose Permease (Domain IIA)"/>
    <property type="match status" value="1"/>
</dbReference>
<dbReference type="InterPro" id="IPR016047">
    <property type="entry name" value="M23ase_b-sheet_dom"/>
</dbReference>
<keyword evidence="4" id="KW-1185">Reference proteome</keyword>
<name>A0A5R8Q8U9_9FIRM</name>
<organism evidence="3 4">
    <name type="scientific">Culicoidibacter larvae</name>
    <dbReference type="NCBI Taxonomy" id="2579976"/>
    <lineage>
        <taxon>Bacteria</taxon>
        <taxon>Bacillati</taxon>
        <taxon>Bacillota</taxon>
        <taxon>Culicoidibacteria</taxon>
        <taxon>Culicoidibacterales</taxon>
        <taxon>Culicoidibacteraceae</taxon>
        <taxon>Culicoidibacter</taxon>
    </lineage>
</organism>
<dbReference type="SUPFAM" id="SSF51261">
    <property type="entry name" value="Duplicated hybrid motif"/>
    <property type="match status" value="1"/>
</dbReference>
<dbReference type="AlphaFoldDB" id="A0A5R8Q8U9"/>
<comment type="caution">
    <text evidence="3">The sequence shown here is derived from an EMBL/GenBank/DDBJ whole genome shotgun (WGS) entry which is preliminary data.</text>
</comment>
<evidence type="ECO:0000259" key="2">
    <source>
        <dbReference type="Pfam" id="PF01551"/>
    </source>
</evidence>
<accession>A0A5R8Q8U9</accession>
<sequence length="569" mass="63036">MEYMIYLDGALLFDSKNGNSYLISATGNNIMNDFSTFEFTLLFGCDVSIETGATLVEVFKDSKKVFAGVPVVKKSNMDNQGLFTEAYTCKSLISQLNNVILNTDKTYNQKSKAVIDDILNQYNSKATMYKVNGRNISVNKDLIYELKTPITVYEALMEIVDIVGGYIVVDNVGKALNISHLPIVNGGELLGDINNTLMVEQTLDGTLFKNGIMAVSEWEEEVPIYGWIDNGNAIPNNLVYDNYKGLSSIVGANHADLVQVNTHFDNRYWGNGFKDWVGIFGYGGGYPQPYYQHNGIDIQASVGTPLYSPPFWTKVIDVNWSNASDDRGLYVFLEVVDYGTQRVKQYGQFYYLHMSSIEPSVGQLLAPNTWIGRTGNTGLSSGPHLHFGVSFNYYGSQGGGLAAGANLRDPYQYIFNIGENSFDPSTKGLEGWNTFIVAKEWGIIGYKMEPRQIVKKIVDADSYKKFGGVYAVIRNNDLRTQADVDALAQQSLNIYLQIGLNRSVELDLAYISADIIGQGVTIGNVPFMNGEDTHIVGYNYDVLNPQNDKLIVDNEPLSFIKMIGGGNFA</sequence>
<keyword evidence="1" id="KW-0732">Signal</keyword>
<evidence type="ECO:0000313" key="3">
    <source>
        <dbReference type="EMBL" id="TLG72045.1"/>
    </source>
</evidence>
<gene>
    <name evidence="3" type="ORF">FEZ08_09435</name>
</gene>
<evidence type="ECO:0000256" key="1">
    <source>
        <dbReference type="ARBA" id="ARBA00022729"/>
    </source>
</evidence>
<dbReference type="InterPro" id="IPR011055">
    <property type="entry name" value="Dup_hybrid_motif"/>
</dbReference>
<dbReference type="Pfam" id="PF01551">
    <property type="entry name" value="Peptidase_M23"/>
    <property type="match status" value="1"/>
</dbReference>
<dbReference type="PANTHER" id="PTHR21666:SF289">
    <property type="entry name" value="L-ALA--D-GLU ENDOPEPTIDASE"/>
    <property type="match status" value="1"/>
</dbReference>
<reference evidence="3 4" key="1">
    <citation type="submission" date="2019-05" db="EMBL/GenBank/DDBJ databases">
        <title>Culicoidintestinum kansasii gen. nov., sp. nov. from the gastrointestinal tract of the biting midge, Culicoides sonorensis.</title>
        <authorList>
            <person name="Neupane S."/>
            <person name="Ghosh A."/>
            <person name="Gunther S."/>
            <person name="Martin K."/>
            <person name="Zurek L."/>
        </authorList>
    </citation>
    <scope>NUCLEOTIDE SEQUENCE [LARGE SCALE GENOMIC DNA]</scope>
    <source>
        <strain evidence="3 4">CS-1</strain>
    </source>
</reference>
<dbReference type="InParanoid" id="A0A5R8Q8U9"/>
<dbReference type="CDD" id="cd12797">
    <property type="entry name" value="M23_peptidase"/>
    <property type="match status" value="1"/>
</dbReference>